<protein>
    <submittedName>
        <fullName evidence="1">Uncharacterized protein</fullName>
    </submittedName>
</protein>
<organism evidence="1 2">
    <name type="scientific">Vreelandella subterranea</name>
    <dbReference type="NCBI Taxonomy" id="416874"/>
    <lineage>
        <taxon>Bacteria</taxon>
        <taxon>Pseudomonadati</taxon>
        <taxon>Pseudomonadota</taxon>
        <taxon>Gammaproteobacteria</taxon>
        <taxon>Oceanospirillales</taxon>
        <taxon>Halomonadaceae</taxon>
        <taxon>Vreelandella</taxon>
    </lineage>
</organism>
<dbReference type="AlphaFoldDB" id="A0A1H9UQH3"/>
<keyword evidence="2" id="KW-1185">Reference proteome</keyword>
<evidence type="ECO:0000313" key="1">
    <source>
        <dbReference type="EMBL" id="SES11646.1"/>
    </source>
</evidence>
<proteinExistence type="predicted"/>
<dbReference type="Proteomes" id="UP000198505">
    <property type="component" value="Unassembled WGS sequence"/>
</dbReference>
<name>A0A1H9UQH3_9GAMM</name>
<sequence>MKNKIDDLRNHLFAQLERLGDETLSGDALKEEIQRSRAVGEISGQVIDTARAENERLKILKRAPATDFLPAGEQLDEEGLPRLGGGK</sequence>
<dbReference type="EMBL" id="FOGS01000007">
    <property type="protein sequence ID" value="SES11646.1"/>
    <property type="molecule type" value="Genomic_DNA"/>
</dbReference>
<gene>
    <name evidence="1" type="ORF">SAMN04487958_107154</name>
</gene>
<reference evidence="2" key="1">
    <citation type="submission" date="2016-10" db="EMBL/GenBank/DDBJ databases">
        <authorList>
            <person name="Varghese N."/>
            <person name="Submissions S."/>
        </authorList>
    </citation>
    <scope>NUCLEOTIDE SEQUENCE [LARGE SCALE GENOMIC DNA]</scope>
    <source>
        <strain evidence="2">CGMCC 1.6495</strain>
    </source>
</reference>
<evidence type="ECO:0000313" key="2">
    <source>
        <dbReference type="Proteomes" id="UP000198505"/>
    </source>
</evidence>
<dbReference type="RefSeq" id="WP_092828075.1">
    <property type="nucleotide sequence ID" value="NZ_FOGS01000007.1"/>
</dbReference>
<accession>A0A1H9UQH3</accession>
<dbReference type="STRING" id="416874.SAMN04487958_107154"/>